<name>A0ABP8QFC0_9GAMM</name>
<keyword evidence="1" id="KW-0732">Signal</keyword>
<protein>
    <recommendedName>
        <fullName evidence="4">N-acylglucosamine 2-epimerase</fullName>
    </recommendedName>
</protein>
<evidence type="ECO:0000313" key="2">
    <source>
        <dbReference type="EMBL" id="GAA4502481.1"/>
    </source>
</evidence>
<dbReference type="EMBL" id="BAABFC010000020">
    <property type="protein sequence ID" value="GAA4502481.1"/>
    <property type="molecule type" value="Genomic_DNA"/>
</dbReference>
<evidence type="ECO:0008006" key="4">
    <source>
        <dbReference type="Google" id="ProtNLM"/>
    </source>
</evidence>
<accession>A0ABP8QFC0</accession>
<proteinExistence type="predicted"/>
<dbReference type="RefSeq" id="WP_345014046.1">
    <property type="nucleotide sequence ID" value="NZ_BAABFC010000020.1"/>
</dbReference>
<keyword evidence="3" id="KW-1185">Reference proteome</keyword>
<feature type="signal peptide" evidence="1">
    <location>
        <begin position="1"/>
        <end position="19"/>
    </location>
</feature>
<evidence type="ECO:0000256" key="1">
    <source>
        <dbReference type="SAM" id="SignalP"/>
    </source>
</evidence>
<dbReference type="InterPro" id="IPR012341">
    <property type="entry name" value="6hp_glycosidase-like_sf"/>
</dbReference>
<sequence length="500" mass="55970">MRPLTLLPLLGLTLSLALAPCRAELLDGQAWLTHVRQDLAPFWYQAADGITDGAFPSFLCNDASRPDPKALLAEPKPASLCPELANPPDWIAEGLPYQWTRMVSRQSFAYAMLFHLTGDPKALALARQGVDFLRTRALLPHDPQQRGRDGAITRFQAGQAADSPADRTSQDLAYIGLGLAAWYYVSGDAGALADLQRLQDHLFTAYLDQAHQRLTWFPASRTQDQQVELVAQLDQLNAYLVLLAPWLQGQQQALWHQRMTWLAQSLVRDFYAPAEGRFYGYLHDDSGKLPSARHADFGHSSKSFWMLYLTGRQLGDTLLTKLAEGGLYSLLARAYREDQLKNLPVPLPAGADGSQQVGWWGDRDGENGSAWWEYAELDQAAATLGLENANPRRYLYRTWPSWFATFVDHQNGEVWGWINDAGSLKVHLWKNGYHSLEHALIGYLTAQAFQAKPVTLYFARPLTVGEEVPVYYYRAKVLACQSASQQDGIWQVTLSAPQLP</sequence>
<reference evidence="3" key="1">
    <citation type="journal article" date="2019" name="Int. J. Syst. Evol. Microbiol.">
        <title>The Global Catalogue of Microorganisms (GCM) 10K type strain sequencing project: providing services to taxonomists for standard genome sequencing and annotation.</title>
        <authorList>
            <consortium name="The Broad Institute Genomics Platform"/>
            <consortium name="The Broad Institute Genome Sequencing Center for Infectious Disease"/>
            <person name="Wu L."/>
            <person name="Ma J."/>
        </authorList>
    </citation>
    <scope>NUCLEOTIDE SEQUENCE [LARGE SCALE GENOMIC DNA]</scope>
    <source>
        <strain evidence="3">JCM 32226</strain>
    </source>
</reference>
<dbReference type="Gene3D" id="1.50.10.10">
    <property type="match status" value="1"/>
</dbReference>
<comment type="caution">
    <text evidence="2">The sequence shown here is derived from an EMBL/GenBank/DDBJ whole genome shotgun (WGS) entry which is preliminary data.</text>
</comment>
<organism evidence="2 3">
    <name type="scientific">Pseudaeromonas paramecii</name>
    <dbReference type="NCBI Taxonomy" id="2138166"/>
    <lineage>
        <taxon>Bacteria</taxon>
        <taxon>Pseudomonadati</taxon>
        <taxon>Pseudomonadota</taxon>
        <taxon>Gammaproteobacteria</taxon>
        <taxon>Aeromonadales</taxon>
        <taxon>Aeromonadaceae</taxon>
        <taxon>Pseudaeromonas</taxon>
    </lineage>
</organism>
<dbReference type="InterPro" id="IPR008928">
    <property type="entry name" value="6-hairpin_glycosidase_sf"/>
</dbReference>
<dbReference type="SUPFAM" id="SSF48208">
    <property type="entry name" value="Six-hairpin glycosidases"/>
    <property type="match status" value="1"/>
</dbReference>
<dbReference type="Proteomes" id="UP001501321">
    <property type="component" value="Unassembled WGS sequence"/>
</dbReference>
<feature type="chain" id="PRO_5047044100" description="N-acylglucosamine 2-epimerase" evidence="1">
    <location>
        <begin position="20"/>
        <end position="500"/>
    </location>
</feature>
<gene>
    <name evidence="2" type="ORF">GCM10023095_27180</name>
</gene>
<evidence type="ECO:0000313" key="3">
    <source>
        <dbReference type="Proteomes" id="UP001501321"/>
    </source>
</evidence>